<dbReference type="InterPro" id="IPR041122">
    <property type="entry name" value="RecJ_OB"/>
</dbReference>
<dbReference type="GO" id="GO:0006310">
    <property type="term" value="P:DNA recombination"/>
    <property type="evidence" value="ECO:0007669"/>
    <property type="project" value="InterPro"/>
</dbReference>
<dbReference type="InterPro" id="IPR038763">
    <property type="entry name" value="DHH_sf"/>
</dbReference>
<name>A0A381SRI8_9ZZZZ</name>
<dbReference type="GO" id="GO:0003676">
    <property type="term" value="F:nucleic acid binding"/>
    <property type="evidence" value="ECO:0007669"/>
    <property type="project" value="InterPro"/>
</dbReference>
<evidence type="ECO:0000259" key="8">
    <source>
        <dbReference type="Pfam" id="PF17768"/>
    </source>
</evidence>
<proteinExistence type="inferred from homology"/>
<dbReference type="GO" id="GO:0006281">
    <property type="term" value="P:DNA repair"/>
    <property type="evidence" value="ECO:0007669"/>
    <property type="project" value="InterPro"/>
</dbReference>
<dbReference type="InterPro" id="IPR001667">
    <property type="entry name" value="DDH_dom"/>
</dbReference>
<evidence type="ECO:0000256" key="4">
    <source>
        <dbReference type="ARBA" id="ARBA00022801"/>
    </source>
</evidence>
<evidence type="ECO:0000259" key="7">
    <source>
        <dbReference type="Pfam" id="PF02272"/>
    </source>
</evidence>
<dbReference type="Pfam" id="PF02272">
    <property type="entry name" value="DHHA1"/>
    <property type="match status" value="1"/>
</dbReference>
<dbReference type="InterPro" id="IPR051673">
    <property type="entry name" value="SSDNA_exonuclease_RecJ"/>
</dbReference>
<accession>A0A381SRI8</accession>
<dbReference type="PANTHER" id="PTHR30255:SF2">
    <property type="entry name" value="SINGLE-STRANDED-DNA-SPECIFIC EXONUCLEASE RECJ"/>
    <property type="match status" value="1"/>
</dbReference>
<evidence type="ECO:0000256" key="2">
    <source>
        <dbReference type="ARBA" id="ARBA00019841"/>
    </source>
</evidence>
<dbReference type="Pfam" id="PF01368">
    <property type="entry name" value="DHH"/>
    <property type="match status" value="1"/>
</dbReference>
<dbReference type="Pfam" id="PF17768">
    <property type="entry name" value="RecJ_OB"/>
    <property type="match status" value="1"/>
</dbReference>
<dbReference type="AlphaFoldDB" id="A0A381SRI8"/>
<evidence type="ECO:0000256" key="1">
    <source>
        <dbReference type="ARBA" id="ARBA00005915"/>
    </source>
</evidence>
<dbReference type="SUPFAM" id="SSF64182">
    <property type="entry name" value="DHH phosphoesterases"/>
    <property type="match status" value="1"/>
</dbReference>
<sequence>VLRPQWHFLSDEPPADIVELLLVQRGLTGAERDAFMQPSLTQLHDPFTLPDMEAAVAKLEWALTWQQPVTVFGDYDCDGVTSTVLLYTLLQKAGLQVDYHVPHRIDDGYGLTPDGVEKVHARGSRLIVTVDNGIAATEAIEKANALGMEVIVTDHHKQEGELPPACAIVNPNRKDNDYPFQGIAGVGVAYKFCCALAPRILSSDEARSFLQEALDLVTLGTVADMVPLVDENRVLVAQGLSCVASSKRAGVQALIEQARAKRDLDPTDIGFRLAPRINAAGRMEGADIALELLLAPNLTTARPLADRLGQLNTKRQAETRRCEELALELVEAEKGADFIVIWHPKMHAGVMGLVASHIMRRFHRPTLVLQVDGNTAGGSARSIPGYDLSAAIDRHKVLLDGGGGHAMAAGCHLPTGNLEKLREALQADAAERLTEEMRQPLLEIAAPLDRKRLDLHFLEQVERLAPFGQGNLAPTFALLGQEVQTAHTMGRDNDHLRVSLARCPNAIGWGMGERAETLMPGNKIDIAFRLERNRYRGREELQLVLKDLKPSR</sequence>
<organism evidence="9">
    <name type="scientific">marine metagenome</name>
    <dbReference type="NCBI Taxonomy" id="408172"/>
    <lineage>
        <taxon>unclassified sequences</taxon>
        <taxon>metagenomes</taxon>
        <taxon>ecological metagenomes</taxon>
    </lineage>
</organism>
<dbReference type="GO" id="GO:0008409">
    <property type="term" value="F:5'-3' exonuclease activity"/>
    <property type="evidence" value="ECO:0007669"/>
    <property type="project" value="InterPro"/>
</dbReference>
<protein>
    <recommendedName>
        <fullName evidence="2">Single-stranded-DNA-specific exonuclease RecJ</fullName>
    </recommendedName>
</protein>
<feature type="domain" description="DHHA1" evidence="7">
    <location>
        <begin position="338"/>
        <end position="427"/>
    </location>
</feature>
<evidence type="ECO:0000256" key="5">
    <source>
        <dbReference type="ARBA" id="ARBA00022839"/>
    </source>
</evidence>
<dbReference type="InterPro" id="IPR003156">
    <property type="entry name" value="DHHA1_dom"/>
</dbReference>
<dbReference type="Gene3D" id="3.90.1640.30">
    <property type="match status" value="1"/>
</dbReference>
<gene>
    <name evidence="9" type="ORF">METZ01_LOCUS58785</name>
</gene>
<reference evidence="9" key="1">
    <citation type="submission" date="2018-05" db="EMBL/GenBank/DDBJ databases">
        <authorList>
            <person name="Lanie J.A."/>
            <person name="Ng W.-L."/>
            <person name="Kazmierczak K.M."/>
            <person name="Andrzejewski T.M."/>
            <person name="Davidsen T.M."/>
            <person name="Wayne K.J."/>
            <person name="Tettelin H."/>
            <person name="Glass J.I."/>
            <person name="Rusch D."/>
            <person name="Podicherti R."/>
            <person name="Tsui H.-C.T."/>
            <person name="Winkler M.E."/>
        </authorList>
    </citation>
    <scope>NUCLEOTIDE SEQUENCE</scope>
</reference>
<dbReference type="NCBIfam" id="TIGR00644">
    <property type="entry name" value="recJ"/>
    <property type="match status" value="1"/>
</dbReference>
<evidence type="ECO:0000259" key="6">
    <source>
        <dbReference type="Pfam" id="PF01368"/>
    </source>
</evidence>
<keyword evidence="3" id="KW-0540">Nuclease</keyword>
<evidence type="ECO:0000256" key="3">
    <source>
        <dbReference type="ARBA" id="ARBA00022722"/>
    </source>
</evidence>
<dbReference type="InterPro" id="IPR004610">
    <property type="entry name" value="RecJ"/>
</dbReference>
<feature type="domain" description="RecJ OB" evidence="8">
    <location>
        <begin position="446"/>
        <end position="547"/>
    </location>
</feature>
<keyword evidence="4" id="KW-0378">Hydrolase</keyword>
<feature type="non-terminal residue" evidence="9">
    <location>
        <position position="1"/>
    </location>
</feature>
<dbReference type="Gene3D" id="2.40.50.460">
    <property type="match status" value="1"/>
</dbReference>
<comment type="similarity">
    <text evidence="1">Belongs to the RecJ family.</text>
</comment>
<dbReference type="PANTHER" id="PTHR30255">
    <property type="entry name" value="SINGLE-STRANDED-DNA-SPECIFIC EXONUCLEASE RECJ"/>
    <property type="match status" value="1"/>
</dbReference>
<evidence type="ECO:0000313" key="9">
    <source>
        <dbReference type="EMBL" id="SVA05931.1"/>
    </source>
</evidence>
<keyword evidence="5" id="KW-0269">Exonuclease</keyword>
<dbReference type="EMBL" id="UINC01003392">
    <property type="protein sequence ID" value="SVA05931.1"/>
    <property type="molecule type" value="Genomic_DNA"/>
</dbReference>
<feature type="domain" description="DDH" evidence="6">
    <location>
        <begin position="69"/>
        <end position="221"/>
    </location>
</feature>